<proteinExistence type="predicted"/>
<protein>
    <submittedName>
        <fullName evidence="1">Uncharacterized protein</fullName>
    </submittedName>
</protein>
<keyword evidence="2" id="KW-1185">Reference proteome</keyword>
<evidence type="ECO:0000313" key="2">
    <source>
        <dbReference type="Proteomes" id="UP000605099"/>
    </source>
</evidence>
<name>A0ABQ2JQ96_9SPHN</name>
<organism evidence="1 2">
    <name type="scientific">Novosphingobium indicum</name>
    <dbReference type="NCBI Taxonomy" id="462949"/>
    <lineage>
        <taxon>Bacteria</taxon>
        <taxon>Pseudomonadati</taxon>
        <taxon>Pseudomonadota</taxon>
        <taxon>Alphaproteobacteria</taxon>
        <taxon>Sphingomonadales</taxon>
        <taxon>Sphingomonadaceae</taxon>
        <taxon>Novosphingobium</taxon>
    </lineage>
</organism>
<accession>A0ABQ2JQ96</accession>
<dbReference type="Proteomes" id="UP000605099">
    <property type="component" value="Unassembled WGS sequence"/>
</dbReference>
<comment type="caution">
    <text evidence="1">The sequence shown here is derived from an EMBL/GenBank/DDBJ whole genome shotgun (WGS) entry which is preliminary data.</text>
</comment>
<evidence type="ECO:0000313" key="1">
    <source>
        <dbReference type="EMBL" id="GGN52646.1"/>
    </source>
</evidence>
<gene>
    <name evidence="1" type="ORF">GCM10011349_26390</name>
</gene>
<dbReference type="EMBL" id="BMLK01000012">
    <property type="protein sequence ID" value="GGN52646.1"/>
    <property type="molecule type" value="Genomic_DNA"/>
</dbReference>
<sequence>MMFFSRTENLQQLSHLDAFVQQQLQRVGFPNDHRPRIKRFIKSYHEICYNLNETAYVPKFDQYDLEEKTQVVAILLGRTLEEIQTFSAESIEAHFNRLIGQEVHELENDVGSPS</sequence>
<reference evidence="2" key="1">
    <citation type="journal article" date="2019" name="Int. J. Syst. Evol. Microbiol.">
        <title>The Global Catalogue of Microorganisms (GCM) 10K type strain sequencing project: providing services to taxonomists for standard genome sequencing and annotation.</title>
        <authorList>
            <consortium name="The Broad Institute Genomics Platform"/>
            <consortium name="The Broad Institute Genome Sequencing Center for Infectious Disease"/>
            <person name="Wu L."/>
            <person name="Ma J."/>
        </authorList>
    </citation>
    <scope>NUCLEOTIDE SEQUENCE [LARGE SCALE GENOMIC DNA]</scope>
    <source>
        <strain evidence="2">CGMCC 1.6784</strain>
    </source>
</reference>